<gene>
    <name evidence="1" type="ORF">GCM10011339_44300</name>
</gene>
<keyword evidence="2" id="KW-1185">Reference proteome</keyword>
<evidence type="ECO:0000313" key="1">
    <source>
        <dbReference type="EMBL" id="GGF50903.1"/>
    </source>
</evidence>
<accession>A0ABQ1VB61</accession>
<name>A0ABQ1VB61_9BACT</name>
<organism evidence="1 2">
    <name type="scientific">Echinicola rosea</name>
    <dbReference type="NCBI Taxonomy" id="1807691"/>
    <lineage>
        <taxon>Bacteria</taxon>
        <taxon>Pseudomonadati</taxon>
        <taxon>Bacteroidota</taxon>
        <taxon>Cytophagia</taxon>
        <taxon>Cytophagales</taxon>
        <taxon>Cyclobacteriaceae</taxon>
        <taxon>Echinicola</taxon>
    </lineage>
</organism>
<protein>
    <submittedName>
        <fullName evidence="1">Uncharacterized protein</fullName>
    </submittedName>
</protein>
<reference evidence="2" key="1">
    <citation type="journal article" date="2019" name="Int. J. Syst. Evol. Microbiol.">
        <title>The Global Catalogue of Microorganisms (GCM) 10K type strain sequencing project: providing services to taxonomists for standard genome sequencing and annotation.</title>
        <authorList>
            <consortium name="The Broad Institute Genomics Platform"/>
            <consortium name="The Broad Institute Genome Sequencing Center for Infectious Disease"/>
            <person name="Wu L."/>
            <person name="Ma J."/>
        </authorList>
    </citation>
    <scope>NUCLEOTIDE SEQUENCE [LARGE SCALE GENOMIC DNA]</scope>
    <source>
        <strain evidence="2">CGMCC 1.15407</strain>
    </source>
</reference>
<dbReference type="Proteomes" id="UP000647339">
    <property type="component" value="Unassembled WGS sequence"/>
</dbReference>
<dbReference type="EMBL" id="BMIU01000036">
    <property type="protein sequence ID" value="GGF50903.1"/>
    <property type="molecule type" value="Genomic_DNA"/>
</dbReference>
<dbReference type="RefSeq" id="WP_137401336.1">
    <property type="nucleotide sequence ID" value="NZ_BMIU01000036.1"/>
</dbReference>
<evidence type="ECO:0000313" key="2">
    <source>
        <dbReference type="Proteomes" id="UP000647339"/>
    </source>
</evidence>
<sequence length="136" mass="15871">MMRKLNNDASNVLNEYYQKLGSAIKKKLNFQKERTIETNKGEYELIKIEDISFKELNIENIKFHLLFSPNGCEISGKITMKASAYPPGSDKNGFTSYFFEINFNSTKVKFDFEEEDFRVVSNMDINYITVHNGIHY</sequence>
<proteinExistence type="predicted"/>
<comment type="caution">
    <text evidence="1">The sequence shown here is derived from an EMBL/GenBank/DDBJ whole genome shotgun (WGS) entry which is preliminary data.</text>
</comment>